<sequence>MDRERSRRVQCGLHRLNNADDYQVTVTVNRCKVHENWNSNGDGYPNDIAICELATPLTFNDYVSPIEIDDGSASWAGQDCTLSGWGRTVGGGSLPNYLQKVNITKITNNRCSQLWQSVTGASIFDSHICFFDEVGQDKSACNGDSGGPVRCSRNGKKVLTGLTSWGISTCSGAYPSVYTRVSKYSSWLAANAYP</sequence>
<dbReference type="SUPFAM" id="SSF50494">
    <property type="entry name" value="Trypsin-like serine proteases"/>
    <property type="match status" value="1"/>
</dbReference>
<evidence type="ECO:0000259" key="5">
    <source>
        <dbReference type="PROSITE" id="PS50240"/>
    </source>
</evidence>
<protein>
    <recommendedName>
        <fullName evidence="5">Peptidase S1 domain-containing protein</fullName>
    </recommendedName>
</protein>
<keyword evidence="2" id="KW-0378">Hydrolase</keyword>
<feature type="domain" description="Peptidase S1" evidence="5">
    <location>
        <begin position="1"/>
        <end position="193"/>
    </location>
</feature>
<dbReference type="PROSITE" id="PS50240">
    <property type="entry name" value="TRYPSIN_DOM"/>
    <property type="match status" value="1"/>
</dbReference>
<keyword evidence="7" id="KW-1185">Reference proteome</keyword>
<dbReference type="InterPro" id="IPR001254">
    <property type="entry name" value="Trypsin_dom"/>
</dbReference>
<dbReference type="OrthoDB" id="6274970at2759"/>
<dbReference type="EMBL" id="PZQS01000004">
    <property type="protein sequence ID" value="PVD31916.1"/>
    <property type="molecule type" value="Genomic_DNA"/>
</dbReference>
<dbReference type="Gene3D" id="2.40.10.10">
    <property type="entry name" value="Trypsin-like serine proteases"/>
    <property type="match status" value="1"/>
</dbReference>
<evidence type="ECO:0000313" key="7">
    <source>
        <dbReference type="Proteomes" id="UP000245119"/>
    </source>
</evidence>
<proteinExistence type="predicted"/>
<dbReference type="AlphaFoldDB" id="A0A2T7PES8"/>
<dbReference type="InterPro" id="IPR043504">
    <property type="entry name" value="Peptidase_S1_PA_chymotrypsin"/>
</dbReference>
<dbReference type="PANTHER" id="PTHR24250:SF27">
    <property type="entry name" value="ELASTASE 2 LIKE"/>
    <property type="match status" value="1"/>
</dbReference>
<keyword evidence="1" id="KW-0645">Protease</keyword>
<dbReference type="InterPro" id="IPR009003">
    <property type="entry name" value="Peptidase_S1_PA"/>
</dbReference>
<accession>A0A2T7PES8</accession>
<dbReference type="GO" id="GO:0006508">
    <property type="term" value="P:proteolysis"/>
    <property type="evidence" value="ECO:0007669"/>
    <property type="project" value="UniProtKB-KW"/>
</dbReference>
<evidence type="ECO:0000256" key="3">
    <source>
        <dbReference type="ARBA" id="ARBA00022825"/>
    </source>
</evidence>
<dbReference type="FunFam" id="2.40.10.10:FF:000036">
    <property type="entry name" value="Trypsin beta"/>
    <property type="match status" value="1"/>
</dbReference>
<keyword evidence="3" id="KW-0720">Serine protease</keyword>
<reference evidence="6 7" key="1">
    <citation type="submission" date="2018-04" db="EMBL/GenBank/DDBJ databases">
        <title>The genome of golden apple snail Pomacea canaliculata provides insight into stress tolerance and invasive adaptation.</title>
        <authorList>
            <person name="Liu C."/>
            <person name="Liu B."/>
            <person name="Ren Y."/>
            <person name="Zhang Y."/>
            <person name="Wang H."/>
            <person name="Li S."/>
            <person name="Jiang F."/>
            <person name="Yin L."/>
            <person name="Zhang G."/>
            <person name="Qian W."/>
            <person name="Fan W."/>
        </authorList>
    </citation>
    <scope>NUCLEOTIDE SEQUENCE [LARGE SCALE GENOMIC DNA]</scope>
    <source>
        <strain evidence="6">SZHN2017</strain>
        <tissue evidence="6">Muscle</tissue>
    </source>
</reference>
<dbReference type="Proteomes" id="UP000245119">
    <property type="component" value="Linkage Group LG4"/>
</dbReference>
<dbReference type="SMART" id="SM00020">
    <property type="entry name" value="Tryp_SPc"/>
    <property type="match status" value="1"/>
</dbReference>
<name>A0A2T7PES8_POMCA</name>
<dbReference type="PANTHER" id="PTHR24250">
    <property type="entry name" value="CHYMOTRYPSIN-RELATED"/>
    <property type="match status" value="1"/>
</dbReference>
<evidence type="ECO:0000256" key="4">
    <source>
        <dbReference type="ARBA" id="ARBA00023157"/>
    </source>
</evidence>
<dbReference type="CDD" id="cd00190">
    <property type="entry name" value="Tryp_SPc"/>
    <property type="match status" value="1"/>
</dbReference>
<gene>
    <name evidence="6" type="ORF">C0Q70_07342</name>
</gene>
<dbReference type="GO" id="GO:0004252">
    <property type="term" value="F:serine-type endopeptidase activity"/>
    <property type="evidence" value="ECO:0007669"/>
    <property type="project" value="InterPro"/>
</dbReference>
<evidence type="ECO:0000313" key="6">
    <source>
        <dbReference type="EMBL" id="PVD31916.1"/>
    </source>
</evidence>
<evidence type="ECO:0000256" key="2">
    <source>
        <dbReference type="ARBA" id="ARBA00022801"/>
    </source>
</evidence>
<dbReference type="Pfam" id="PF00089">
    <property type="entry name" value="Trypsin"/>
    <property type="match status" value="1"/>
</dbReference>
<evidence type="ECO:0000256" key="1">
    <source>
        <dbReference type="ARBA" id="ARBA00022670"/>
    </source>
</evidence>
<keyword evidence="4" id="KW-1015">Disulfide bond</keyword>
<comment type="caution">
    <text evidence="6">The sequence shown here is derived from an EMBL/GenBank/DDBJ whole genome shotgun (WGS) entry which is preliminary data.</text>
</comment>
<dbReference type="STRING" id="400727.A0A2T7PES8"/>
<organism evidence="6 7">
    <name type="scientific">Pomacea canaliculata</name>
    <name type="common">Golden apple snail</name>
    <dbReference type="NCBI Taxonomy" id="400727"/>
    <lineage>
        <taxon>Eukaryota</taxon>
        <taxon>Metazoa</taxon>
        <taxon>Spiralia</taxon>
        <taxon>Lophotrochozoa</taxon>
        <taxon>Mollusca</taxon>
        <taxon>Gastropoda</taxon>
        <taxon>Caenogastropoda</taxon>
        <taxon>Architaenioglossa</taxon>
        <taxon>Ampullarioidea</taxon>
        <taxon>Ampullariidae</taxon>
        <taxon>Pomacea</taxon>
    </lineage>
</organism>